<feature type="compositionally biased region" description="Polar residues" evidence="1">
    <location>
        <begin position="61"/>
        <end position="99"/>
    </location>
</feature>
<name>A0AAE0LYB2_9PEZI</name>
<organism evidence="2 3">
    <name type="scientific">Apodospora peruviana</name>
    <dbReference type="NCBI Taxonomy" id="516989"/>
    <lineage>
        <taxon>Eukaryota</taxon>
        <taxon>Fungi</taxon>
        <taxon>Dikarya</taxon>
        <taxon>Ascomycota</taxon>
        <taxon>Pezizomycotina</taxon>
        <taxon>Sordariomycetes</taxon>
        <taxon>Sordariomycetidae</taxon>
        <taxon>Sordariales</taxon>
        <taxon>Lasiosphaeriaceae</taxon>
        <taxon>Apodospora</taxon>
    </lineage>
</organism>
<comment type="caution">
    <text evidence="2">The sequence shown here is derived from an EMBL/GenBank/DDBJ whole genome shotgun (WGS) entry which is preliminary data.</text>
</comment>
<sequence length="216" mass="23387">MATFTNPNPTQDINITVAMPSHYPIPINLNFNMNFTVDDGNSGGNGGQPDGEAAHSKLRVSVTTSSPNSSQIPPAASQGSVTSSRTTSQPALPLPQSQHLSSPTPSLFTPSITAHPSVPSPHEPEHKLCDASCPRCRDEEAKHRHRHRNGLKHLCPASCWRCTIEKSKELRAIHERGGPCAQDCFCCQGEKGEESTSQWSEAPLPRVLLGVPEREK</sequence>
<feature type="region of interest" description="Disordered" evidence="1">
    <location>
        <begin position="193"/>
        <end position="216"/>
    </location>
</feature>
<proteinExistence type="predicted"/>
<accession>A0AAE0LYB2</accession>
<evidence type="ECO:0000256" key="1">
    <source>
        <dbReference type="SAM" id="MobiDB-lite"/>
    </source>
</evidence>
<reference evidence="2" key="2">
    <citation type="submission" date="2023-06" db="EMBL/GenBank/DDBJ databases">
        <authorList>
            <consortium name="Lawrence Berkeley National Laboratory"/>
            <person name="Haridas S."/>
            <person name="Hensen N."/>
            <person name="Bonometti L."/>
            <person name="Westerberg I."/>
            <person name="Brannstrom I.O."/>
            <person name="Guillou S."/>
            <person name="Cros-Aarteil S."/>
            <person name="Calhoun S."/>
            <person name="Kuo A."/>
            <person name="Mondo S."/>
            <person name="Pangilinan J."/>
            <person name="Riley R."/>
            <person name="Labutti K."/>
            <person name="Andreopoulos B."/>
            <person name="Lipzen A."/>
            <person name="Chen C."/>
            <person name="Yanf M."/>
            <person name="Daum C."/>
            <person name="Ng V."/>
            <person name="Clum A."/>
            <person name="Steindorff A."/>
            <person name="Ohm R."/>
            <person name="Martin F."/>
            <person name="Silar P."/>
            <person name="Natvig D."/>
            <person name="Lalanne C."/>
            <person name="Gautier V."/>
            <person name="Ament-Velasquez S.L."/>
            <person name="Kruys A."/>
            <person name="Hutchinson M.I."/>
            <person name="Powell A.J."/>
            <person name="Barry K."/>
            <person name="Miller A.N."/>
            <person name="Grigoriev I.V."/>
            <person name="Debuchy R."/>
            <person name="Gladieux P."/>
            <person name="Thoren M.H."/>
            <person name="Johannesson H."/>
        </authorList>
    </citation>
    <scope>NUCLEOTIDE SEQUENCE</scope>
    <source>
        <strain evidence="2">CBS 118394</strain>
    </source>
</reference>
<feature type="compositionally biased region" description="Low complexity" evidence="1">
    <location>
        <begin position="100"/>
        <end position="117"/>
    </location>
</feature>
<dbReference type="AlphaFoldDB" id="A0AAE0LYB2"/>
<reference evidence="2" key="1">
    <citation type="journal article" date="2023" name="Mol. Phylogenet. Evol.">
        <title>Genome-scale phylogeny and comparative genomics of the fungal order Sordariales.</title>
        <authorList>
            <person name="Hensen N."/>
            <person name="Bonometti L."/>
            <person name="Westerberg I."/>
            <person name="Brannstrom I.O."/>
            <person name="Guillou S."/>
            <person name="Cros-Aarteil S."/>
            <person name="Calhoun S."/>
            <person name="Haridas S."/>
            <person name="Kuo A."/>
            <person name="Mondo S."/>
            <person name="Pangilinan J."/>
            <person name="Riley R."/>
            <person name="LaButti K."/>
            <person name="Andreopoulos B."/>
            <person name="Lipzen A."/>
            <person name="Chen C."/>
            <person name="Yan M."/>
            <person name="Daum C."/>
            <person name="Ng V."/>
            <person name="Clum A."/>
            <person name="Steindorff A."/>
            <person name="Ohm R.A."/>
            <person name="Martin F."/>
            <person name="Silar P."/>
            <person name="Natvig D.O."/>
            <person name="Lalanne C."/>
            <person name="Gautier V."/>
            <person name="Ament-Velasquez S.L."/>
            <person name="Kruys A."/>
            <person name="Hutchinson M.I."/>
            <person name="Powell A.J."/>
            <person name="Barry K."/>
            <person name="Miller A.N."/>
            <person name="Grigoriev I.V."/>
            <person name="Debuchy R."/>
            <person name="Gladieux P."/>
            <person name="Hiltunen Thoren M."/>
            <person name="Johannesson H."/>
        </authorList>
    </citation>
    <scope>NUCLEOTIDE SEQUENCE</scope>
    <source>
        <strain evidence="2">CBS 118394</strain>
    </source>
</reference>
<feature type="region of interest" description="Disordered" evidence="1">
    <location>
        <begin position="40"/>
        <end position="124"/>
    </location>
</feature>
<evidence type="ECO:0000313" key="3">
    <source>
        <dbReference type="Proteomes" id="UP001283341"/>
    </source>
</evidence>
<dbReference type="EMBL" id="JAUEDM010000009">
    <property type="protein sequence ID" value="KAK3312376.1"/>
    <property type="molecule type" value="Genomic_DNA"/>
</dbReference>
<protein>
    <submittedName>
        <fullName evidence="2">Uncharacterized protein</fullName>
    </submittedName>
</protein>
<keyword evidence="3" id="KW-1185">Reference proteome</keyword>
<dbReference type="Proteomes" id="UP001283341">
    <property type="component" value="Unassembled WGS sequence"/>
</dbReference>
<evidence type="ECO:0000313" key="2">
    <source>
        <dbReference type="EMBL" id="KAK3312376.1"/>
    </source>
</evidence>
<gene>
    <name evidence="2" type="ORF">B0H66DRAFT_538667</name>
</gene>